<reference evidence="2" key="2">
    <citation type="submission" date="2023-07" db="EMBL/GenBank/DDBJ databases">
        <authorList>
            <consortium name="Lawrence Berkeley National Laboratory"/>
            <person name="Haridas S."/>
            <person name="Hensen N."/>
            <person name="Bonometti L."/>
            <person name="Westerberg I."/>
            <person name="Brannstrom I.O."/>
            <person name="Guillou S."/>
            <person name="Cros-Aarteil S."/>
            <person name="Calhoun S."/>
            <person name="Kuo A."/>
            <person name="Mondo S."/>
            <person name="Pangilinan J."/>
            <person name="Riley R."/>
            <person name="LaButti K."/>
            <person name="Andreopoulos B."/>
            <person name="Lipzen A."/>
            <person name="Chen C."/>
            <person name="Yanf M."/>
            <person name="Daum C."/>
            <person name="Ng V."/>
            <person name="Clum A."/>
            <person name="Steindorff A."/>
            <person name="Ohm R."/>
            <person name="Martin F."/>
            <person name="Silar P."/>
            <person name="Natvig D."/>
            <person name="Lalanne C."/>
            <person name="Gautier V."/>
            <person name="Ament-velasquez S.L."/>
            <person name="Kruys A."/>
            <person name="Hutchinson M.I."/>
            <person name="Powell A.J."/>
            <person name="Barry K."/>
            <person name="Miller A.N."/>
            <person name="Grigoriev I.V."/>
            <person name="Debuchy R."/>
            <person name="Gladieux P."/>
            <person name="Thoren M.H."/>
            <person name="Johannesson H."/>
        </authorList>
    </citation>
    <scope>NUCLEOTIDE SEQUENCE</scope>
    <source>
        <strain evidence="2">FGSC 1904</strain>
    </source>
</reference>
<dbReference type="AlphaFoldDB" id="A0AAE0UDC8"/>
<evidence type="ECO:0000256" key="1">
    <source>
        <dbReference type="SAM" id="MobiDB-lite"/>
    </source>
</evidence>
<feature type="compositionally biased region" description="Basic and acidic residues" evidence="1">
    <location>
        <begin position="67"/>
        <end position="81"/>
    </location>
</feature>
<evidence type="ECO:0000313" key="2">
    <source>
        <dbReference type="EMBL" id="KAK3399953.1"/>
    </source>
</evidence>
<accession>A0AAE0UDC8</accession>
<protein>
    <submittedName>
        <fullName evidence="2">Uncharacterized protein</fullName>
    </submittedName>
</protein>
<feature type="compositionally biased region" description="Low complexity" evidence="1">
    <location>
        <begin position="17"/>
        <end position="52"/>
    </location>
</feature>
<name>A0AAE0UDC8_SORBR</name>
<proteinExistence type="predicted"/>
<reference evidence="2" key="1">
    <citation type="journal article" date="2023" name="Mol. Phylogenet. Evol.">
        <title>Genome-scale phylogeny and comparative genomics of the fungal order Sordariales.</title>
        <authorList>
            <person name="Hensen N."/>
            <person name="Bonometti L."/>
            <person name="Westerberg I."/>
            <person name="Brannstrom I.O."/>
            <person name="Guillou S."/>
            <person name="Cros-Aarteil S."/>
            <person name="Calhoun S."/>
            <person name="Haridas S."/>
            <person name="Kuo A."/>
            <person name="Mondo S."/>
            <person name="Pangilinan J."/>
            <person name="Riley R."/>
            <person name="LaButti K."/>
            <person name="Andreopoulos B."/>
            <person name="Lipzen A."/>
            <person name="Chen C."/>
            <person name="Yan M."/>
            <person name="Daum C."/>
            <person name="Ng V."/>
            <person name="Clum A."/>
            <person name="Steindorff A."/>
            <person name="Ohm R.A."/>
            <person name="Martin F."/>
            <person name="Silar P."/>
            <person name="Natvig D.O."/>
            <person name="Lalanne C."/>
            <person name="Gautier V."/>
            <person name="Ament-Velasquez S.L."/>
            <person name="Kruys A."/>
            <person name="Hutchinson M.I."/>
            <person name="Powell A.J."/>
            <person name="Barry K."/>
            <person name="Miller A.N."/>
            <person name="Grigoriev I.V."/>
            <person name="Debuchy R."/>
            <person name="Gladieux P."/>
            <person name="Hiltunen Thoren M."/>
            <person name="Johannesson H."/>
        </authorList>
    </citation>
    <scope>NUCLEOTIDE SEQUENCE</scope>
    <source>
        <strain evidence="2">FGSC 1904</strain>
    </source>
</reference>
<dbReference type="EMBL" id="JAUTDP010000004">
    <property type="protein sequence ID" value="KAK3399953.1"/>
    <property type="molecule type" value="Genomic_DNA"/>
</dbReference>
<dbReference type="Proteomes" id="UP001281003">
    <property type="component" value="Unassembled WGS sequence"/>
</dbReference>
<sequence length="110" mass="11921">MSTKTTPTAIITSPAYTDLTTNLTKSPTTTTSPTSTKARSKSTSSNSSSTDAYAQKAMNNTSTWQPKLDRRQSWSNEEYKHLMQSRSGSTGGSARLEGQEGFTEEGHTGY</sequence>
<comment type="caution">
    <text evidence="2">The sequence shown here is derived from an EMBL/GenBank/DDBJ whole genome shotgun (WGS) entry which is preliminary data.</text>
</comment>
<evidence type="ECO:0000313" key="3">
    <source>
        <dbReference type="Proteomes" id="UP001281003"/>
    </source>
</evidence>
<organism evidence="2 3">
    <name type="scientific">Sordaria brevicollis</name>
    <dbReference type="NCBI Taxonomy" id="83679"/>
    <lineage>
        <taxon>Eukaryota</taxon>
        <taxon>Fungi</taxon>
        <taxon>Dikarya</taxon>
        <taxon>Ascomycota</taxon>
        <taxon>Pezizomycotina</taxon>
        <taxon>Sordariomycetes</taxon>
        <taxon>Sordariomycetidae</taxon>
        <taxon>Sordariales</taxon>
        <taxon>Sordariaceae</taxon>
        <taxon>Sordaria</taxon>
    </lineage>
</organism>
<feature type="compositionally biased region" description="Polar residues" evidence="1">
    <location>
        <begin position="1"/>
        <end position="15"/>
    </location>
</feature>
<gene>
    <name evidence="2" type="ORF">B0T20DRAFT_477809</name>
</gene>
<keyword evidence="3" id="KW-1185">Reference proteome</keyword>
<feature type="region of interest" description="Disordered" evidence="1">
    <location>
        <begin position="1"/>
        <end position="110"/>
    </location>
</feature>